<evidence type="ECO:0000256" key="4">
    <source>
        <dbReference type="ARBA" id="ARBA00022801"/>
    </source>
</evidence>
<keyword evidence="6 8" id="KW-0472">Membrane</keyword>
<keyword evidence="11" id="KW-1185">Reference proteome</keyword>
<evidence type="ECO:0000256" key="1">
    <source>
        <dbReference type="ARBA" id="ARBA00004370"/>
    </source>
</evidence>
<dbReference type="Proteomes" id="UP000237839">
    <property type="component" value="Unassembled WGS sequence"/>
</dbReference>
<dbReference type="RefSeq" id="WP_105530777.1">
    <property type="nucleotide sequence ID" value="NZ_PUGF01000003.1"/>
</dbReference>
<keyword evidence="8" id="KW-0812">Transmembrane</keyword>
<feature type="domain" description="Peptidase S49" evidence="9">
    <location>
        <begin position="133"/>
        <end position="287"/>
    </location>
</feature>
<keyword evidence="5" id="KW-0720">Serine protease</keyword>
<evidence type="ECO:0000313" key="10">
    <source>
        <dbReference type="EMBL" id="PRC94477.1"/>
    </source>
</evidence>
<sequence length="618" mass="67666">MSLLRYAQRSFSFLWRMLDGGRRIFLNLLFLIVIIFIAVGLFGGGIKKLDDKTALILDLRGNLVEQQSGSTSQLLMMQAQGEKKDYTQLRDVLDVLDAAAKDKKITSIVLLLDEMQNAGLPMLREVAAGLDRFKASGKTIVAWGSSFNQKQYFLAAHANEVYVHPMGMVALEGFGGYKNYYRDALDKLGITVNLMRVGTYKSFAEPYIANGPSNAASEAEAFLYNDLWATYTNDVEKARKLGSGSIMRNIDDLPNQIKQVNGDLAQLALNDKLVDGLKTRDELRQLMLDRGVKDAQTKSFRQVNYEDYLARQKPIINPNGNAIGVIVAEGEISDGMAPPGSIGGLSTANLIRKAREDDQIKALVLRIDSPGGSAFGSELIRRELEITRLAGKPVVVSMGNVAASGGYWISMSADEVFADAATITGSIGVFALLPTADKAMEKIGVHSAGTTTTWLRGGYDPMRPIDPRFAELIQQSVNHIYAEFTSKAAVARKSTPEKIDEVAQGRVWTGQQAKERGLVDTLGSYGDAIKSAAARAKLTGNYNVDYIEAEPTGLDRFFKIFDISIAKVVSDHFNVNILPAGIPPKAAQEMTNDMRWLSDMTDRNKAFSVVTHCMCSVP</sequence>
<evidence type="ECO:0000256" key="5">
    <source>
        <dbReference type="ARBA" id="ARBA00022825"/>
    </source>
</evidence>
<dbReference type="InterPro" id="IPR047272">
    <property type="entry name" value="S49_SppA_C"/>
</dbReference>
<dbReference type="InterPro" id="IPR004635">
    <property type="entry name" value="Pept_S49_SppA"/>
</dbReference>
<evidence type="ECO:0000256" key="3">
    <source>
        <dbReference type="ARBA" id="ARBA00022670"/>
    </source>
</evidence>
<dbReference type="AlphaFoldDB" id="A0A2S9H3D9"/>
<comment type="subcellular location">
    <subcellularLocation>
        <location evidence="1">Membrane</location>
    </subcellularLocation>
</comment>
<dbReference type="GO" id="GO:0016020">
    <property type="term" value="C:membrane"/>
    <property type="evidence" value="ECO:0007669"/>
    <property type="project" value="UniProtKB-SubCell"/>
</dbReference>
<evidence type="ECO:0000259" key="9">
    <source>
        <dbReference type="Pfam" id="PF01343"/>
    </source>
</evidence>
<evidence type="ECO:0000256" key="2">
    <source>
        <dbReference type="ARBA" id="ARBA00008683"/>
    </source>
</evidence>
<dbReference type="GO" id="GO:0008236">
    <property type="term" value="F:serine-type peptidase activity"/>
    <property type="evidence" value="ECO:0007669"/>
    <property type="project" value="UniProtKB-KW"/>
</dbReference>
<evidence type="ECO:0000256" key="7">
    <source>
        <dbReference type="PIRSR" id="PIRSR001217-1"/>
    </source>
</evidence>
<dbReference type="Gene3D" id="3.90.226.10">
    <property type="entry name" value="2-enoyl-CoA Hydratase, Chain A, domain 1"/>
    <property type="match status" value="4"/>
</dbReference>
<dbReference type="GO" id="GO:0006465">
    <property type="term" value="P:signal peptide processing"/>
    <property type="evidence" value="ECO:0007669"/>
    <property type="project" value="InterPro"/>
</dbReference>
<organism evidence="10 11">
    <name type="scientific">Solimicrobium silvestre</name>
    <dbReference type="NCBI Taxonomy" id="2099400"/>
    <lineage>
        <taxon>Bacteria</taxon>
        <taxon>Pseudomonadati</taxon>
        <taxon>Pseudomonadota</taxon>
        <taxon>Betaproteobacteria</taxon>
        <taxon>Burkholderiales</taxon>
        <taxon>Oxalobacteraceae</taxon>
        <taxon>Solimicrobium</taxon>
    </lineage>
</organism>
<proteinExistence type="inferred from homology"/>
<dbReference type="InterPro" id="IPR004634">
    <property type="entry name" value="Pept_S49_pIV"/>
</dbReference>
<feature type="active site" description="Proton donor/acceptor" evidence="7">
    <location>
        <position position="201"/>
    </location>
</feature>
<evidence type="ECO:0000256" key="6">
    <source>
        <dbReference type="ARBA" id="ARBA00023136"/>
    </source>
</evidence>
<keyword evidence="8" id="KW-1133">Transmembrane helix</keyword>
<feature type="active site" description="Nucleophile" evidence="7">
    <location>
        <position position="404"/>
    </location>
</feature>
<dbReference type="OrthoDB" id="9764363at2"/>
<dbReference type="InterPro" id="IPR002142">
    <property type="entry name" value="Peptidase_S49"/>
</dbReference>
<reference evidence="10 11" key="1">
    <citation type="submission" date="2018-02" db="EMBL/GenBank/DDBJ databases">
        <title>Solimicrobium silvestre gen. nov., sp. nov., isolated from alpine forest soil.</title>
        <authorList>
            <person name="Margesin R."/>
            <person name="Albuquerque L."/>
            <person name="Zhang D.-C."/>
            <person name="Froufe H.J.C."/>
            <person name="Severino R."/>
            <person name="Roxo I."/>
            <person name="Egas C."/>
            <person name="Da Costa M.S."/>
        </authorList>
    </citation>
    <scope>NUCLEOTIDE SEQUENCE [LARGE SCALE GENOMIC DNA]</scope>
    <source>
        <strain evidence="10 11">S20-91</strain>
    </source>
</reference>
<keyword evidence="3" id="KW-0645">Protease</keyword>
<dbReference type="PIRSF" id="PIRSF001217">
    <property type="entry name" value="Protease_4_SppA"/>
    <property type="match status" value="1"/>
</dbReference>
<dbReference type="NCBIfam" id="TIGR00705">
    <property type="entry name" value="SppA_67K"/>
    <property type="match status" value="1"/>
</dbReference>
<dbReference type="SUPFAM" id="SSF52096">
    <property type="entry name" value="ClpP/crotonase"/>
    <property type="match status" value="2"/>
</dbReference>
<evidence type="ECO:0000313" key="11">
    <source>
        <dbReference type="Proteomes" id="UP000237839"/>
    </source>
</evidence>
<evidence type="ECO:0000256" key="8">
    <source>
        <dbReference type="SAM" id="Phobius"/>
    </source>
</evidence>
<dbReference type="EMBL" id="PUGF01000003">
    <property type="protein sequence ID" value="PRC94477.1"/>
    <property type="molecule type" value="Genomic_DNA"/>
</dbReference>
<keyword evidence="4" id="KW-0378">Hydrolase</keyword>
<comment type="similarity">
    <text evidence="2">Belongs to the peptidase S49 family.</text>
</comment>
<dbReference type="PANTHER" id="PTHR33209:SF1">
    <property type="entry name" value="PEPTIDASE S49 DOMAIN-CONTAINING PROTEIN"/>
    <property type="match status" value="1"/>
</dbReference>
<comment type="caution">
    <text evidence="10">The sequence shown here is derived from an EMBL/GenBank/DDBJ whole genome shotgun (WGS) entry which is preliminary data.</text>
</comment>
<dbReference type="CDD" id="cd07023">
    <property type="entry name" value="S49_Sppa_N_C"/>
    <property type="match status" value="1"/>
</dbReference>
<name>A0A2S9H3D9_9BURK</name>
<dbReference type="Pfam" id="PF01343">
    <property type="entry name" value="Peptidase_S49"/>
    <property type="match status" value="2"/>
</dbReference>
<dbReference type="CDD" id="cd07018">
    <property type="entry name" value="S49_SppA_67K_type"/>
    <property type="match status" value="1"/>
</dbReference>
<feature type="domain" description="Peptidase S49" evidence="9">
    <location>
        <begin position="390"/>
        <end position="538"/>
    </location>
</feature>
<gene>
    <name evidence="10" type="ORF">S2091_1098</name>
</gene>
<feature type="transmembrane region" description="Helical" evidence="8">
    <location>
        <begin position="24"/>
        <end position="46"/>
    </location>
</feature>
<accession>A0A2S9H3D9</accession>
<dbReference type="PANTHER" id="PTHR33209">
    <property type="entry name" value="PROTEASE 4"/>
    <property type="match status" value="1"/>
</dbReference>
<dbReference type="InterPro" id="IPR029045">
    <property type="entry name" value="ClpP/crotonase-like_dom_sf"/>
</dbReference>
<dbReference type="InterPro" id="IPR047217">
    <property type="entry name" value="S49_SppA_67K_type_N"/>
</dbReference>
<protein>
    <submittedName>
        <fullName evidence="10">Signal peptide peptidase SppA, 67K type</fullName>
    </submittedName>
</protein>
<dbReference type="NCBIfam" id="TIGR00706">
    <property type="entry name" value="SppA_dom"/>
    <property type="match status" value="1"/>
</dbReference>